<dbReference type="GO" id="GO:0030036">
    <property type="term" value="P:actin cytoskeleton organization"/>
    <property type="evidence" value="ECO:0007669"/>
    <property type="project" value="UniProtKB-UniRule"/>
</dbReference>
<feature type="region of interest" description="Disordered" evidence="6">
    <location>
        <begin position="218"/>
        <end position="269"/>
    </location>
</feature>
<feature type="region of interest" description="Disordered" evidence="6">
    <location>
        <begin position="1102"/>
        <end position="1128"/>
    </location>
</feature>
<gene>
    <name evidence="8" type="ORF">Cni_G21179</name>
</gene>
<dbReference type="PANTHER" id="PTHR12902:SF33">
    <property type="entry name" value="PROTEIN SCAR3"/>
    <property type="match status" value="1"/>
</dbReference>
<feature type="region of interest" description="Disordered" evidence="6">
    <location>
        <begin position="530"/>
        <end position="557"/>
    </location>
</feature>
<keyword evidence="3" id="KW-0833">Ubl conjugation pathway</keyword>
<sequence>MPLVRLELRNEYRLGDPRLYEGPLKKDDSKAALDSVAVAGLVGLLRQLGDLTEFAADVFQDLHEQVTATAARRRKIFTRIQNIEFALPFVEKAVKGQTSHIHFAYVSGSDWHARPRDERRHLVASELPCFMLEVYEECRELPRLYQLDKYDHDGAGACLKRYSDPSYFRRAWTASELEKADSLQREKKVQKIKRKASQARNGSFQHAVYISCKNSSRSRRFASPSTDGHSTTDDESVHDQKVNSELSSRSPSFGFRTREQAEEVNSSVLPGTLEHNEVTDSEIQCNHIGPDTSAANGKSKWKELGANSKQDSLRGQSISRSHSITWDEKTEIVKPRNPASCDVTLRSTVKSSESLHAESEPRNRNHSETLNQADILMDTGSRRVSFQGEKYFDEVTGEADSFLDARNTLESDAETEVECLTKCEVNFSNQEMQPGTLRIRDRRIVADPPSDSVLSNASNSSLNSVVSSTLASRSSDHMHLPQITFSTAPSQEHPDKDKLLVNNIYANSELKCNLGSSVHILPVSEIAHSRTEMADVNRSRTSVPQHSSRGSTSSAPPVQLWSNGGLLGVEPSKPLFLGVIHNSSVELGSASTSSRFNLPKYILKTHKHESPTNSDAVSSFNGSASRVSSFPEKSNGNHLGLGSLVQRNSNVHQFPTRMHGNQQYDIGVKQMKQVATQPLPSRVCNMDQNHSIHTNVSVVKPIEATTIGVVDEAPLSSGYVTKPQFHAHSQSTKPISSGFSELAQRFSANSLQRKGSIINTNSSVPSDDKRKSVEIPYLTSHNKGPSEVASEAFSEGGIRNNVACRSLKKPTVLSSDYSELSSPPIEEMKTPFQTANDLETSKVKLKVLNSSLPKNNVDSIFPSLQLFQGPVDLSPHTGSESDDGTFGRSCSYSSEELLSPHTYSNSEMWEKDDRSECTDHELCNDSSEIPFPNTSISSDIEFVQMNHSNMDTANGLCNHGIKNEGSFQGVDSMKIPDSDSTISLVNGQGRHDPSSLETTNYELQANSHPPPPPPLPPMKWRVSGILDNTNPLNGLQTPKLSSQQKNPKHAVSTKEADLMEELLRQIKNKIFPSIWQRNKKIKLVLARSFLFVVTARTTLLSPSSLTPRNTTRNGQNPNPPSAMSSSNLPPRIIKETQRLLSEPAPGISASPSEENMRYFNVMILGPAQSPYEGGVFKLELFLPEEYPMAAPKVRFLTKIYHPNIDKLGRICLDILKDKWSPALQIRTVLLSIQALLSAPNPDDPLSENIAKHWKTNEAEAVETAREWTRLYATGA</sequence>
<dbReference type="InterPro" id="IPR023313">
    <property type="entry name" value="UBQ-conjugating_AS"/>
</dbReference>
<keyword evidence="5" id="KW-0963">Cytoplasm</keyword>
<name>A0AAQ3KRP0_9LILI</name>
<dbReference type="Gene3D" id="6.10.280.150">
    <property type="match status" value="1"/>
</dbReference>
<dbReference type="GO" id="GO:0016740">
    <property type="term" value="F:transferase activity"/>
    <property type="evidence" value="ECO:0007669"/>
    <property type="project" value="UniProtKB-KW"/>
</dbReference>
<feature type="compositionally biased region" description="Polar residues" evidence="6">
    <location>
        <begin position="539"/>
        <end position="557"/>
    </location>
</feature>
<evidence type="ECO:0000313" key="9">
    <source>
        <dbReference type="Proteomes" id="UP001327560"/>
    </source>
</evidence>
<dbReference type="Gene3D" id="3.10.110.10">
    <property type="entry name" value="Ubiquitin Conjugating Enzyme"/>
    <property type="match status" value="1"/>
</dbReference>
<dbReference type="Pfam" id="PF00179">
    <property type="entry name" value="UQ_con"/>
    <property type="match status" value="1"/>
</dbReference>
<feature type="compositionally biased region" description="Polar residues" evidence="6">
    <location>
        <begin position="611"/>
        <end position="637"/>
    </location>
</feature>
<comment type="similarity">
    <text evidence="1 5">Belongs to the SCAR/WAVE family.</text>
</comment>
<keyword evidence="5" id="KW-0009">Actin-binding</keyword>
<dbReference type="GO" id="GO:2000601">
    <property type="term" value="P:positive regulation of Arp2/3 complex-mediated actin nucleation"/>
    <property type="evidence" value="ECO:0007669"/>
    <property type="project" value="TreeGrafter"/>
</dbReference>
<dbReference type="Gene3D" id="1.20.5.340">
    <property type="match status" value="1"/>
</dbReference>
<evidence type="ECO:0000259" key="7">
    <source>
        <dbReference type="PROSITE" id="PS50127"/>
    </source>
</evidence>
<dbReference type="GO" id="GO:0003779">
    <property type="term" value="F:actin binding"/>
    <property type="evidence" value="ECO:0007669"/>
    <property type="project" value="UniProtKB-UniRule"/>
</dbReference>
<dbReference type="PROSITE" id="PS00183">
    <property type="entry name" value="UBC_1"/>
    <property type="match status" value="1"/>
</dbReference>
<dbReference type="SMART" id="SM00212">
    <property type="entry name" value="UBCc"/>
    <property type="match status" value="1"/>
</dbReference>
<dbReference type="FunFam" id="3.10.110.10:FF:000027">
    <property type="entry name" value="Ubiquitin-conjugating enzyme E2 36"/>
    <property type="match status" value="1"/>
</dbReference>
<dbReference type="AlphaFoldDB" id="A0AAQ3KRP0"/>
<feature type="compositionally biased region" description="Polar residues" evidence="6">
    <location>
        <begin position="1102"/>
        <end position="1115"/>
    </location>
</feature>
<feature type="region of interest" description="Disordered" evidence="6">
    <location>
        <begin position="607"/>
        <end position="639"/>
    </location>
</feature>
<evidence type="ECO:0000256" key="6">
    <source>
        <dbReference type="SAM" id="MobiDB-lite"/>
    </source>
</evidence>
<keyword evidence="5" id="KW-0206">Cytoskeleton</keyword>
<evidence type="ECO:0000256" key="4">
    <source>
        <dbReference type="PROSITE-ProRule" id="PRU10133"/>
    </source>
</evidence>
<dbReference type="PROSITE" id="PS50127">
    <property type="entry name" value="UBC_2"/>
    <property type="match status" value="1"/>
</dbReference>
<comment type="function">
    <text evidence="5">Involved in regulation of actin and microtubule organization. Part of a WAVE complex that activates the Arp2/3 complex.</text>
</comment>
<feature type="compositionally biased region" description="Basic and acidic residues" evidence="6">
    <location>
        <begin position="353"/>
        <end position="367"/>
    </location>
</feature>
<dbReference type="InterPro" id="IPR016135">
    <property type="entry name" value="UBQ-conjugating_enzyme/RWD"/>
</dbReference>
<dbReference type="GO" id="GO:0034237">
    <property type="term" value="F:protein kinase A regulatory subunit binding"/>
    <property type="evidence" value="ECO:0007669"/>
    <property type="project" value="TreeGrafter"/>
</dbReference>
<feature type="compositionally biased region" description="Basic and acidic residues" evidence="6">
    <location>
        <begin position="230"/>
        <end position="242"/>
    </location>
</feature>
<evidence type="ECO:0000313" key="8">
    <source>
        <dbReference type="EMBL" id="WOL12412.1"/>
    </source>
</evidence>
<protein>
    <recommendedName>
        <fullName evidence="5">Protein SCAR</fullName>
    </recommendedName>
    <alternativeName>
        <fullName evidence="5">Protein WAVE</fullName>
    </alternativeName>
</protein>
<organism evidence="8 9">
    <name type="scientific">Canna indica</name>
    <name type="common">Indian-shot</name>
    <dbReference type="NCBI Taxonomy" id="4628"/>
    <lineage>
        <taxon>Eukaryota</taxon>
        <taxon>Viridiplantae</taxon>
        <taxon>Streptophyta</taxon>
        <taxon>Embryophyta</taxon>
        <taxon>Tracheophyta</taxon>
        <taxon>Spermatophyta</taxon>
        <taxon>Magnoliopsida</taxon>
        <taxon>Liliopsida</taxon>
        <taxon>Zingiberales</taxon>
        <taxon>Cannaceae</taxon>
        <taxon>Canna</taxon>
    </lineage>
</organism>
<proteinExistence type="inferred from homology"/>
<reference evidence="8 9" key="1">
    <citation type="submission" date="2023-10" db="EMBL/GenBank/DDBJ databases">
        <title>Chromosome-scale genome assembly provides insights into flower coloration mechanisms of Canna indica.</title>
        <authorList>
            <person name="Li C."/>
        </authorList>
    </citation>
    <scope>NUCLEOTIDE SEQUENCE [LARGE SCALE GENOMIC DNA]</scope>
    <source>
        <tissue evidence="8">Flower</tissue>
    </source>
</reference>
<dbReference type="CDD" id="cd23813">
    <property type="entry name" value="UBCc_UBE2N"/>
    <property type="match status" value="1"/>
</dbReference>
<dbReference type="Proteomes" id="UP001327560">
    <property type="component" value="Chromosome 6"/>
</dbReference>
<keyword evidence="9" id="KW-1185">Reference proteome</keyword>
<dbReference type="SUPFAM" id="SSF54495">
    <property type="entry name" value="UBC-like"/>
    <property type="match status" value="1"/>
</dbReference>
<dbReference type="GO" id="GO:0005856">
    <property type="term" value="C:cytoskeleton"/>
    <property type="evidence" value="ECO:0007669"/>
    <property type="project" value="UniProtKB-SubCell"/>
</dbReference>
<dbReference type="EMBL" id="CP136895">
    <property type="protein sequence ID" value="WOL12412.1"/>
    <property type="molecule type" value="Genomic_DNA"/>
</dbReference>
<evidence type="ECO:0000256" key="5">
    <source>
        <dbReference type="RuleBase" id="RU367034"/>
    </source>
</evidence>
<dbReference type="GO" id="GO:0071933">
    <property type="term" value="F:Arp2/3 complex binding"/>
    <property type="evidence" value="ECO:0007669"/>
    <property type="project" value="TreeGrafter"/>
</dbReference>
<keyword evidence="2" id="KW-0808">Transferase</keyword>
<accession>A0AAQ3KRP0</accession>
<comment type="subcellular location">
    <subcellularLocation>
        <location evidence="5">Cytoplasm</location>
        <location evidence="5">Cytoskeleton</location>
    </subcellularLocation>
</comment>
<feature type="domain" description="UBC core" evidence="7">
    <location>
        <begin position="1127"/>
        <end position="1273"/>
    </location>
</feature>
<feature type="active site" description="Glycyl thioester intermediate" evidence="4">
    <location>
        <position position="1211"/>
    </location>
</feature>
<dbReference type="InterPro" id="IPR028288">
    <property type="entry name" value="SCAR/WAVE_fam"/>
</dbReference>
<evidence type="ECO:0000256" key="2">
    <source>
        <dbReference type="ARBA" id="ARBA00022679"/>
    </source>
</evidence>
<dbReference type="PANTHER" id="PTHR12902">
    <property type="entry name" value="WASP-1"/>
    <property type="match status" value="1"/>
</dbReference>
<evidence type="ECO:0000256" key="1">
    <source>
        <dbReference type="ARBA" id="ARBA00006993"/>
    </source>
</evidence>
<evidence type="ECO:0000256" key="3">
    <source>
        <dbReference type="ARBA" id="ARBA00022786"/>
    </source>
</evidence>
<feature type="region of interest" description="Disordered" evidence="6">
    <location>
        <begin position="348"/>
        <end position="372"/>
    </location>
</feature>
<dbReference type="InterPro" id="IPR000608">
    <property type="entry name" value="UBC"/>
</dbReference>